<comment type="catalytic activity">
    <reaction evidence="1">
        <text>ATP + protein L-histidine = ADP + protein N-phospho-L-histidine.</text>
        <dbReference type="EC" id="2.7.13.3"/>
    </reaction>
</comment>
<dbReference type="Gene3D" id="3.30.565.10">
    <property type="entry name" value="Histidine kinase-like ATPase, C-terminal domain"/>
    <property type="match status" value="1"/>
</dbReference>
<gene>
    <name evidence="10" type="ORF">DET59_11267</name>
</gene>
<dbReference type="InterPro" id="IPR011712">
    <property type="entry name" value="Sig_transdc_His_kin_sub3_dim/P"/>
</dbReference>
<dbReference type="InterPro" id="IPR050482">
    <property type="entry name" value="Sensor_HK_TwoCompSys"/>
</dbReference>
<evidence type="ECO:0000256" key="5">
    <source>
        <dbReference type="ARBA" id="ARBA00022777"/>
    </source>
</evidence>
<dbReference type="PANTHER" id="PTHR24421:SF55">
    <property type="entry name" value="SENSOR HISTIDINE KINASE YDFH"/>
    <property type="match status" value="1"/>
</dbReference>
<evidence type="ECO:0000313" key="10">
    <source>
        <dbReference type="EMBL" id="RBP02780.1"/>
    </source>
</evidence>
<evidence type="ECO:0000256" key="2">
    <source>
        <dbReference type="ARBA" id="ARBA00012438"/>
    </source>
</evidence>
<dbReference type="Pfam" id="PF05384">
    <property type="entry name" value="DegS"/>
    <property type="match status" value="1"/>
</dbReference>
<evidence type="ECO:0000256" key="4">
    <source>
        <dbReference type="ARBA" id="ARBA00022741"/>
    </source>
</evidence>
<dbReference type="SMART" id="SM00387">
    <property type="entry name" value="HATPase_c"/>
    <property type="match status" value="1"/>
</dbReference>
<keyword evidence="6" id="KW-0067">ATP-binding</keyword>
<keyword evidence="5 10" id="KW-0418">Kinase</keyword>
<dbReference type="PROSITE" id="PS50109">
    <property type="entry name" value="HIS_KIN"/>
    <property type="match status" value="1"/>
</dbReference>
<dbReference type="GO" id="GO:0005524">
    <property type="term" value="F:ATP binding"/>
    <property type="evidence" value="ECO:0007669"/>
    <property type="project" value="UniProtKB-KW"/>
</dbReference>
<dbReference type="Pfam" id="PF02518">
    <property type="entry name" value="HATPase_c"/>
    <property type="match status" value="1"/>
</dbReference>
<evidence type="ECO:0000256" key="6">
    <source>
        <dbReference type="ARBA" id="ARBA00022840"/>
    </source>
</evidence>
<organism evidence="10 11">
    <name type="scientific">Rossellomorea aquimaris</name>
    <dbReference type="NCBI Taxonomy" id="189382"/>
    <lineage>
        <taxon>Bacteria</taxon>
        <taxon>Bacillati</taxon>
        <taxon>Bacillota</taxon>
        <taxon>Bacilli</taxon>
        <taxon>Bacillales</taxon>
        <taxon>Bacillaceae</taxon>
        <taxon>Rossellomorea</taxon>
    </lineage>
</organism>
<proteinExistence type="predicted"/>
<dbReference type="EMBL" id="QNRJ01000012">
    <property type="protein sequence ID" value="RBP02780.1"/>
    <property type="molecule type" value="Genomic_DNA"/>
</dbReference>
<dbReference type="GO" id="GO:0046983">
    <property type="term" value="F:protein dimerization activity"/>
    <property type="evidence" value="ECO:0007669"/>
    <property type="project" value="InterPro"/>
</dbReference>
<keyword evidence="7" id="KW-0902">Two-component regulatory system</keyword>
<dbReference type="EC" id="2.7.13.3" evidence="2"/>
<evidence type="ECO:0000256" key="7">
    <source>
        <dbReference type="ARBA" id="ARBA00023012"/>
    </source>
</evidence>
<keyword evidence="3" id="KW-0808">Transferase</keyword>
<dbReference type="PIRSF" id="PIRSF003169">
    <property type="entry name" value="STHK_DegS"/>
    <property type="match status" value="1"/>
</dbReference>
<protein>
    <recommendedName>
        <fullName evidence="2">histidine kinase</fullName>
        <ecNumber evidence="2">2.7.13.3</ecNumber>
    </recommendedName>
</protein>
<keyword evidence="4" id="KW-0547">Nucleotide-binding</keyword>
<evidence type="ECO:0000313" key="11">
    <source>
        <dbReference type="Proteomes" id="UP000252118"/>
    </source>
</evidence>
<keyword evidence="8" id="KW-0175">Coiled coil</keyword>
<dbReference type="InterPro" id="IPR005467">
    <property type="entry name" value="His_kinase_dom"/>
</dbReference>
<comment type="caution">
    <text evidence="10">The sequence shown here is derived from an EMBL/GenBank/DDBJ whole genome shotgun (WGS) entry which is preliminary data.</text>
</comment>
<evidence type="ECO:0000256" key="1">
    <source>
        <dbReference type="ARBA" id="ARBA00000085"/>
    </source>
</evidence>
<dbReference type="PANTHER" id="PTHR24421">
    <property type="entry name" value="NITRATE/NITRITE SENSOR PROTEIN NARX-RELATED"/>
    <property type="match status" value="1"/>
</dbReference>
<dbReference type="Gene3D" id="1.20.5.1930">
    <property type="match status" value="1"/>
</dbReference>
<name>A0A366EM24_9BACI</name>
<dbReference type="GO" id="GO:0000155">
    <property type="term" value="F:phosphorelay sensor kinase activity"/>
    <property type="evidence" value="ECO:0007669"/>
    <property type="project" value="InterPro"/>
</dbReference>
<evidence type="ECO:0000259" key="9">
    <source>
        <dbReference type="PROSITE" id="PS50109"/>
    </source>
</evidence>
<dbReference type="SUPFAM" id="SSF55874">
    <property type="entry name" value="ATPase domain of HSP90 chaperone/DNA topoisomerase II/histidine kinase"/>
    <property type="match status" value="1"/>
</dbReference>
<dbReference type="InterPro" id="IPR036890">
    <property type="entry name" value="HATPase_C_sf"/>
</dbReference>
<dbReference type="CDD" id="cd16917">
    <property type="entry name" value="HATPase_UhpB-NarQ-NarX-like"/>
    <property type="match status" value="1"/>
</dbReference>
<dbReference type="InterPro" id="IPR016381">
    <property type="entry name" value="Sig_transdc_His_kinase_DegS"/>
</dbReference>
<evidence type="ECO:0000256" key="3">
    <source>
        <dbReference type="ARBA" id="ARBA00022679"/>
    </source>
</evidence>
<dbReference type="Proteomes" id="UP000252118">
    <property type="component" value="Unassembled WGS sequence"/>
</dbReference>
<dbReference type="GO" id="GO:0016020">
    <property type="term" value="C:membrane"/>
    <property type="evidence" value="ECO:0007669"/>
    <property type="project" value="InterPro"/>
</dbReference>
<evidence type="ECO:0000256" key="8">
    <source>
        <dbReference type="SAM" id="Coils"/>
    </source>
</evidence>
<dbReference type="AlphaFoldDB" id="A0A366EM24"/>
<dbReference type="InterPro" id="IPR008595">
    <property type="entry name" value="DegS"/>
</dbReference>
<sequence>MAETQAGITDYCYVSIALHEALFWVDYYCGTKEGCTVSLKKIDTKMLDSILKKMVDTVDESKDEIFQIGEQCRTDYEDLMKELLEVKEMVLKVIDEGDHLQQKSKFARLRLSEVSKHFQTYSEDQVREAYEKAHDLQMKLSMNRQQEKQLRDRRDELERRLHALGDTIERAENLCSQISVVLNYLNSDLRQVNEALEDAKQRQDFGLQIIEAQEDERKRLSREIHDGPAQMMANVLIRSDLIERVFREKTTDDAIHEIRDLKRMVRSALYEVRRIIYDLRPMALDDLGLIPTLKKYLSTIEEYNQETSIQFVNMGLDIRLPSKFEVALFRLVQESVQNALKHAEASHIQVKVEVKKDQITVVVKDNGKGFDKDKQKTGSFGIMGMKERVDLLEGDITIDSKVGTGTVILIQVPLNT</sequence>
<dbReference type="Pfam" id="PF07730">
    <property type="entry name" value="HisKA_3"/>
    <property type="match status" value="1"/>
</dbReference>
<dbReference type="InterPro" id="IPR003594">
    <property type="entry name" value="HATPase_dom"/>
</dbReference>
<reference evidence="10 11" key="1">
    <citation type="submission" date="2018-06" db="EMBL/GenBank/DDBJ databases">
        <title>Freshwater and sediment microbial communities from various areas in North America, analyzing microbe dynamics in response to fracking.</title>
        <authorList>
            <person name="Lamendella R."/>
        </authorList>
    </citation>
    <scope>NUCLEOTIDE SEQUENCE [LARGE SCALE GENOMIC DNA]</scope>
    <source>
        <strain evidence="10 11">97B</strain>
    </source>
</reference>
<accession>A0A366EM24</accession>
<feature type="domain" description="Histidine kinase" evidence="9">
    <location>
        <begin position="219"/>
        <end position="416"/>
    </location>
</feature>
<feature type="coiled-coil region" evidence="8">
    <location>
        <begin position="140"/>
        <end position="202"/>
    </location>
</feature>